<sequence>MSEIPTAFQGHLDLLRSHLNDRKAVLFVGAGLSLNATPKYAGTKANFKSWTSFILQLANRLWAGQSEKEIMNKISGNHLMIAQLYQEEYGSESFYNELLQAVPYRHYEPSQIHKDLLTLTWRDFVTTNQDLLLEDTLTALHIPFDTVIDDLDIPIKTEHRKLYKMHGCMTRPSSIVFSEEQYRVYENIHPLLYVKLKAIFAEYTVAFVGFSLTDPNFKAIHGWVGDVLSKEYQRKAYAFVLSHEIDRYTQRYWEKRNVILLPVDTRDGRSFSEAMTPYISFLRIKDERDEKENARKIARKKIEEFMDKYSMNQHWSVDGVQDDVLSISTLELDQNDIQKFGTLFLNMLSNAEFTEQDRYRFIRNWKPILSPLIQIDGVRILDFLINVLEEHSDWDTVEKLLSYVRDKTEMHCLTGEYREASETAEKYLVSHQMPVELRNDLRYLQILAAKFEFDLARVQTLLGDITPDSSDSGWLNRLGNIYMLLGNGTLAEEYFRRAQEIATQRRDNWNLYVAYLSLSMLYSFRFSTFDQNRLEDIRSNLRKLVDNFKEKPDPRFERLRSLDDLKGRLNKYELWRRDVLHEASFAYSSESSNIYYDFYSLLYFTHTSGVPDAVLNSEENSWLGELFFEHGQVERGVKFAIYFGYHKFLKRTLNIDRAPEFLGQRNLLLNVALNSYRLLEPFLKDIGTKNYVTIAQGWLTGLVELLHMLMPVVFDAEMKSIEDVVKDLFQVLTQNKRLDPFASIRTVLIQVMGDAAFFRKDDTHASTLSSWIETSANDFRLARALESIPWEHFEFSVQLNDAFINRILQDSGYGLLSRMLDKGLLSEEQREFVYEKVYGDDDSDIGAVFNGQFYLLRHFGQRLNEERRAAIIASEIMKNANQYTSHDLWLLHELLKLIAWVPNDPTLIETLFRSCERKIARSQKEHSMYAQRDIVTVYLLLLKELVKHPTGNMNQFFDVFEKYKEHLSSLFHDAIEVFRTPEKQELMVDVLKKGIRSIEIRSRQSFLYLTGCWLGGSETFSHAEQLLYELVLASVQDTNVDVASESLRSIAVFVEQNQTWTNAHLASIVDRTVELVDRNHIPFLANLALVYSTMSRRVNDTELKSRIANVLEYLSTSPYSNVRRVITHASEMQNPDGE</sequence>
<dbReference type="InterPro" id="IPR011990">
    <property type="entry name" value="TPR-like_helical_dom_sf"/>
</dbReference>
<dbReference type="Gene3D" id="1.25.40.10">
    <property type="entry name" value="Tetratricopeptide repeat domain"/>
    <property type="match status" value="1"/>
</dbReference>
<dbReference type="EMBL" id="MWPS01000022">
    <property type="protein sequence ID" value="OPG16092.1"/>
    <property type="molecule type" value="Genomic_DNA"/>
</dbReference>
<dbReference type="RefSeq" id="WP_079290672.1">
    <property type="nucleotide sequence ID" value="NZ_MWPS01000022.1"/>
</dbReference>
<organism evidence="1 2">
    <name type="scientific">Ferroacidibacillus organovorans</name>
    <dbReference type="NCBI Taxonomy" id="1765683"/>
    <lineage>
        <taxon>Bacteria</taxon>
        <taxon>Bacillati</taxon>
        <taxon>Bacillota</taxon>
        <taxon>Bacilli</taxon>
        <taxon>Bacillales</taxon>
        <taxon>Alicyclobacillaceae</taxon>
        <taxon>Ferroacidibacillus</taxon>
    </lineage>
</organism>
<gene>
    <name evidence="1" type="ORF">B2M26_08600</name>
</gene>
<name>A0A1V4ETA8_9BACL</name>
<dbReference type="Proteomes" id="UP000190229">
    <property type="component" value="Unassembled WGS sequence"/>
</dbReference>
<comment type="caution">
    <text evidence="1">The sequence shown here is derived from an EMBL/GenBank/DDBJ whole genome shotgun (WGS) entry which is preliminary data.</text>
</comment>
<dbReference type="SUPFAM" id="SSF48452">
    <property type="entry name" value="TPR-like"/>
    <property type="match status" value="1"/>
</dbReference>
<dbReference type="InterPro" id="IPR016024">
    <property type="entry name" value="ARM-type_fold"/>
</dbReference>
<evidence type="ECO:0000313" key="2">
    <source>
        <dbReference type="Proteomes" id="UP000190229"/>
    </source>
</evidence>
<proteinExistence type="predicted"/>
<dbReference type="AlphaFoldDB" id="A0A1V4ETA8"/>
<evidence type="ECO:0000313" key="1">
    <source>
        <dbReference type="EMBL" id="OPG16092.1"/>
    </source>
</evidence>
<dbReference type="SUPFAM" id="SSF52467">
    <property type="entry name" value="DHS-like NAD/FAD-binding domain"/>
    <property type="match status" value="1"/>
</dbReference>
<accession>A0A1V4ETA8</accession>
<keyword evidence="2" id="KW-1185">Reference proteome</keyword>
<protein>
    <submittedName>
        <fullName evidence="1">Uncharacterized protein</fullName>
    </submittedName>
</protein>
<dbReference type="InterPro" id="IPR029035">
    <property type="entry name" value="DHS-like_NAD/FAD-binding_dom"/>
</dbReference>
<dbReference type="Pfam" id="PF13289">
    <property type="entry name" value="SIR2_2"/>
    <property type="match status" value="1"/>
</dbReference>
<reference evidence="1 2" key="1">
    <citation type="submission" date="2017-02" db="EMBL/GenBank/DDBJ databases">
        <title>Draft genome of Acidibacillus ferrooxidans Huett2.</title>
        <authorList>
            <person name="Schopf S."/>
        </authorList>
    </citation>
    <scope>NUCLEOTIDE SEQUENCE [LARGE SCALE GENOMIC DNA]</scope>
    <source>
        <strain evidence="1 2">Huett2</strain>
    </source>
</reference>
<dbReference type="SUPFAM" id="SSF48371">
    <property type="entry name" value="ARM repeat"/>
    <property type="match status" value="1"/>
</dbReference>